<dbReference type="SUPFAM" id="SSF47336">
    <property type="entry name" value="ACP-like"/>
    <property type="match status" value="1"/>
</dbReference>
<keyword evidence="3" id="KW-1185">Reference proteome</keyword>
<accession>Q0G3G1</accession>
<proteinExistence type="predicted"/>
<sequence>MLSDQPADAIAPETELIESGIIDSMNIAELLAYIEERTGRAVSLEELDLDQIKTPSAIMDAYLARETA</sequence>
<dbReference type="EMBL" id="AATP01000002">
    <property type="protein sequence ID" value="EAU41870.1"/>
    <property type="molecule type" value="Genomic_DNA"/>
</dbReference>
<evidence type="ECO:0000259" key="1">
    <source>
        <dbReference type="PROSITE" id="PS50075"/>
    </source>
</evidence>
<protein>
    <recommendedName>
        <fullName evidence="1">Carrier domain-containing protein</fullName>
    </recommendedName>
</protein>
<feature type="domain" description="Carrier" evidence="1">
    <location>
        <begin position="1"/>
        <end position="66"/>
    </location>
</feature>
<dbReference type="STRING" id="217511.GCA_001463845_02775"/>
<dbReference type="Gene3D" id="1.10.1200.10">
    <property type="entry name" value="ACP-like"/>
    <property type="match status" value="1"/>
</dbReference>
<evidence type="ECO:0000313" key="3">
    <source>
        <dbReference type="Proteomes" id="UP000004310"/>
    </source>
</evidence>
<dbReference type="Pfam" id="PF00550">
    <property type="entry name" value="PP-binding"/>
    <property type="match status" value="1"/>
</dbReference>
<dbReference type="HOGENOM" id="CLU_185062_0_0_5"/>
<dbReference type="InterPro" id="IPR009081">
    <property type="entry name" value="PP-bd_ACP"/>
</dbReference>
<dbReference type="PROSITE" id="PS50075">
    <property type="entry name" value="CARRIER"/>
    <property type="match status" value="1"/>
</dbReference>
<dbReference type="InterPro" id="IPR036736">
    <property type="entry name" value="ACP-like_sf"/>
</dbReference>
<gene>
    <name evidence="2" type="ORF">FP2506_15594</name>
</gene>
<evidence type="ECO:0000313" key="2">
    <source>
        <dbReference type="EMBL" id="EAU41870.1"/>
    </source>
</evidence>
<dbReference type="Proteomes" id="UP000004310">
    <property type="component" value="Unassembled WGS sequence"/>
</dbReference>
<dbReference type="AlphaFoldDB" id="Q0G3G1"/>
<reference evidence="2 3" key="1">
    <citation type="journal article" date="2010" name="J. Bacteriol.">
        <title>Genome sequence of Fulvimarina pelagi HTCC2506T, a Mn(II)-oxidizing alphaproteobacterium possessing an aerobic anoxygenic photosynthetic gene cluster and Xanthorhodopsin.</title>
        <authorList>
            <person name="Kang I."/>
            <person name="Oh H.M."/>
            <person name="Lim S.I."/>
            <person name="Ferriera S."/>
            <person name="Giovannoni S.J."/>
            <person name="Cho J.C."/>
        </authorList>
    </citation>
    <scope>NUCLEOTIDE SEQUENCE [LARGE SCALE GENOMIC DNA]</scope>
    <source>
        <strain evidence="2 3">HTCC2506</strain>
    </source>
</reference>
<comment type="caution">
    <text evidence="2">The sequence shown here is derived from an EMBL/GenBank/DDBJ whole genome shotgun (WGS) entry which is preliminary data.</text>
</comment>
<organism evidence="2 3">
    <name type="scientific">Fulvimarina pelagi HTCC2506</name>
    <dbReference type="NCBI Taxonomy" id="314231"/>
    <lineage>
        <taxon>Bacteria</taxon>
        <taxon>Pseudomonadati</taxon>
        <taxon>Pseudomonadota</taxon>
        <taxon>Alphaproteobacteria</taxon>
        <taxon>Hyphomicrobiales</taxon>
        <taxon>Aurantimonadaceae</taxon>
        <taxon>Fulvimarina</taxon>
    </lineage>
</organism>
<name>Q0G3G1_9HYPH</name>